<evidence type="ECO:0000313" key="8">
    <source>
        <dbReference type="Proteomes" id="UP000677152"/>
    </source>
</evidence>
<evidence type="ECO:0000256" key="1">
    <source>
        <dbReference type="ARBA" id="ARBA00001946"/>
    </source>
</evidence>
<evidence type="ECO:0000259" key="6">
    <source>
        <dbReference type="PROSITE" id="PS51462"/>
    </source>
</evidence>
<dbReference type="AlphaFoldDB" id="A0AA45R7W0"/>
<keyword evidence="3 4" id="KW-0378">Hydrolase</keyword>
<dbReference type="Pfam" id="PF00293">
    <property type="entry name" value="NUDIX"/>
    <property type="match status" value="1"/>
</dbReference>
<evidence type="ECO:0000256" key="2">
    <source>
        <dbReference type="ARBA" id="ARBA00005582"/>
    </source>
</evidence>
<dbReference type="PANTHER" id="PTHR43046">
    <property type="entry name" value="GDP-MANNOSE MANNOSYL HYDROLASE"/>
    <property type="match status" value="1"/>
</dbReference>
<name>A0AA45R7W0_9PSEU</name>
<dbReference type="InterPro" id="IPR015797">
    <property type="entry name" value="NUDIX_hydrolase-like_dom_sf"/>
</dbReference>
<evidence type="ECO:0000256" key="4">
    <source>
        <dbReference type="RuleBase" id="RU003476"/>
    </source>
</evidence>
<dbReference type="PRINTS" id="PR00502">
    <property type="entry name" value="NUDIXFAMILY"/>
</dbReference>
<accession>A0AA45R7W0</accession>
<dbReference type="Gene3D" id="3.90.79.10">
    <property type="entry name" value="Nucleoside Triphosphate Pyrophosphohydrolase"/>
    <property type="match status" value="1"/>
</dbReference>
<organism evidence="7 8">
    <name type="scientific">Actinosynnema pretiosum subsp. pretiosum</name>
    <dbReference type="NCBI Taxonomy" id="103721"/>
    <lineage>
        <taxon>Bacteria</taxon>
        <taxon>Bacillati</taxon>
        <taxon>Actinomycetota</taxon>
        <taxon>Actinomycetes</taxon>
        <taxon>Pseudonocardiales</taxon>
        <taxon>Pseudonocardiaceae</taxon>
        <taxon>Actinosynnema</taxon>
    </lineage>
</organism>
<dbReference type="InterPro" id="IPR020476">
    <property type="entry name" value="Nudix_hydrolase"/>
</dbReference>
<evidence type="ECO:0000256" key="3">
    <source>
        <dbReference type="ARBA" id="ARBA00022801"/>
    </source>
</evidence>
<dbReference type="PROSITE" id="PS51462">
    <property type="entry name" value="NUDIX"/>
    <property type="match status" value="1"/>
</dbReference>
<dbReference type="InterPro" id="IPR020084">
    <property type="entry name" value="NUDIX_hydrolase_CS"/>
</dbReference>
<protein>
    <submittedName>
        <fullName evidence="7">NUDIX domain-containing protein</fullName>
    </submittedName>
</protein>
<evidence type="ECO:0000256" key="5">
    <source>
        <dbReference type="SAM" id="MobiDB-lite"/>
    </source>
</evidence>
<reference evidence="7" key="1">
    <citation type="submission" date="2021-04" db="EMBL/GenBank/DDBJ databases">
        <title>Genomic sequence of Actinosynnema pretiosum subsp. pretiosum ATCC 31280 (C-14919).</title>
        <authorList>
            <person name="Bai L."/>
            <person name="Wang X."/>
            <person name="Xiao Y."/>
        </authorList>
    </citation>
    <scope>NUCLEOTIDE SEQUENCE</scope>
    <source>
        <strain evidence="7">ATCC 31280</strain>
    </source>
</reference>
<dbReference type="PROSITE" id="PS00893">
    <property type="entry name" value="NUDIX_BOX"/>
    <property type="match status" value="1"/>
</dbReference>
<dbReference type="SUPFAM" id="SSF55811">
    <property type="entry name" value="Nudix"/>
    <property type="match status" value="1"/>
</dbReference>
<feature type="region of interest" description="Disordered" evidence="5">
    <location>
        <begin position="1"/>
        <end position="30"/>
    </location>
</feature>
<dbReference type="InterPro" id="IPR000086">
    <property type="entry name" value="NUDIX_hydrolase_dom"/>
</dbReference>
<gene>
    <name evidence="7" type="ORF">KCV87_31010</name>
</gene>
<comment type="cofactor">
    <cofactor evidence="1">
        <name>Mg(2+)</name>
        <dbReference type="ChEBI" id="CHEBI:18420"/>
    </cofactor>
</comment>
<feature type="domain" description="Nudix hydrolase" evidence="6">
    <location>
        <begin position="1"/>
        <end position="116"/>
    </location>
</feature>
<dbReference type="PANTHER" id="PTHR43046:SF2">
    <property type="entry name" value="8-OXO-DGTP DIPHOSPHATASE-RELATED"/>
    <property type="match status" value="1"/>
</dbReference>
<dbReference type="EMBL" id="CP073249">
    <property type="protein sequence ID" value="QUF08280.1"/>
    <property type="molecule type" value="Genomic_DNA"/>
</dbReference>
<sequence>MMLHRKTDELTQWEIPGGKLEPGEEPEQTAVRELREEVGVEVDIERRLGEREFFQGDCRMVYTWFLAAITSGRPEPLEPIHDRLSYHHVAEWADMVDQLSPNSRNFISEVSRGGISL</sequence>
<evidence type="ECO:0000313" key="7">
    <source>
        <dbReference type="EMBL" id="QUF08280.1"/>
    </source>
</evidence>
<proteinExistence type="inferred from homology"/>
<dbReference type="Proteomes" id="UP000677152">
    <property type="component" value="Chromosome"/>
</dbReference>
<dbReference type="GO" id="GO:0016787">
    <property type="term" value="F:hydrolase activity"/>
    <property type="evidence" value="ECO:0007669"/>
    <property type="project" value="UniProtKB-KW"/>
</dbReference>
<comment type="similarity">
    <text evidence="2 4">Belongs to the Nudix hydrolase family.</text>
</comment>